<dbReference type="SMART" id="SM00823">
    <property type="entry name" value="PKS_PP"/>
    <property type="match status" value="1"/>
</dbReference>
<dbReference type="InterPro" id="IPR000873">
    <property type="entry name" value="AMP-dep_synth/lig_dom"/>
</dbReference>
<dbReference type="InterPro" id="IPR051414">
    <property type="entry name" value="Adenylate-forming_Reductase"/>
</dbReference>
<dbReference type="Gene3D" id="1.10.1200.10">
    <property type="entry name" value="ACP-like"/>
    <property type="match status" value="1"/>
</dbReference>
<dbReference type="InterPro" id="IPR036291">
    <property type="entry name" value="NAD(P)-bd_dom_sf"/>
</dbReference>
<keyword evidence="5" id="KW-1185">Reference proteome</keyword>
<keyword evidence="2" id="KW-0597">Phosphoprotein</keyword>
<dbReference type="Pfam" id="PF00550">
    <property type="entry name" value="PP-binding"/>
    <property type="match status" value="1"/>
</dbReference>
<dbReference type="InParanoid" id="A0A3N4KZC6"/>
<dbReference type="InterPro" id="IPR020806">
    <property type="entry name" value="PKS_PP-bd"/>
</dbReference>
<reference evidence="4 5" key="1">
    <citation type="journal article" date="2018" name="Nat. Ecol. Evol.">
        <title>Pezizomycetes genomes reveal the molecular basis of ectomycorrhizal truffle lifestyle.</title>
        <authorList>
            <person name="Murat C."/>
            <person name="Payen T."/>
            <person name="Noel B."/>
            <person name="Kuo A."/>
            <person name="Morin E."/>
            <person name="Chen J."/>
            <person name="Kohler A."/>
            <person name="Krizsan K."/>
            <person name="Balestrini R."/>
            <person name="Da Silva C."/>
            <person name="Montanini B."/>
            <person name="Hainaut M."/>
            <person name="Levati E."/>
            <person name="Barry K.W."/>
            <person name="Belfiori B."/>
            <person name="Cichocki N."/>
            <person name="Clum A."/>
            <person name="Dockter R.B."/>
            <person name="Fauchery L."/>
            <person name="Guy J."/>
            <person name="Iotti M."/>
            <person name="Le Tacon F."/>
            <person name="Lindquist E.A."/>
            <person name="Lipzen A."/>
            <person name="Malagnac F."/>
            <person name="Mello A."/>
            <person name="Molinier V."/>
            <person name="Miyauchi S."/>
            <person name="Poulain J."/>
            <person name="Riccioni C."/>
            <person name="Rubini A."/>
            <person name="Sitrit Y."/>
            <person name="Splivallo R."/>
            <person name="Traeger S."/>
            <person name="Wang M."/>
            <person name="Zifcakova L."/>
            <person name="Wipf D."/>
            <person name="Zambonelli A."/>
            <person name="Paolocci F."/>
            <person name="Nowrousian M."/>
            <person name="Ottonello S."/>
            <person name="Baldrian P."/>
            <person name="Spatafora J.W."/>
            <person name="Henrissat B."/>
            <person name="Nagy L.G."/>
            <person name="Aury J.M."/>
            <person name="Wincker P."/>
            <person name="Grigoriev I.V."/>
            <person name="Bonfante P."/>
            <person name="Martin F.M."/>
        </authorList>
    </citation>
    <scope>NUCLEOTIDE SEQUENCE [LARGE SCALE GENOMIC DNA]</scope>
    <source>
        <strain evidence="4 5">CCBAS932</strain>
    </source>
</reference>
<dbReference type="EMBL" id="ML119111">
    <property type="protein sequence ID" value="RPB15923.1"/>
    <property type="molecule type" value="Genomic_DNA"/>
</dbReference>
<dbReference type="PANTHER" id="PTHR43439:SF2">
    <property type="entry name" value="ENZYME, PUTATIVE (JCVI)-RELATED"/>
    <property type="match status" value="1"/>
</dbReference>
<dbReference type="SUPFAM" id="SSF56801">
    <property type="entry name" value="Acetyl-CoA synthetase-like"/>
    <property type="match status" value="1"/>
</dbReference>
<dbReference type="SUPFAM" id="SSF51735">
    <property type="entry name" value="NAD(P)-binding Rossmann-fold domains"/>
    <property type="match status" value="1"/>
</dbReference>
<evidence type="ECO:0000256" key="1">
    <source>
        <dbReference type="ARBA" id="ARBA00022450"/>
    </source>
</evidence>
<dbReference type="PROSITE" id="PS50075">
    <property type="entry name" value="CARRIER"/>
    <property type="match status" value="1"/>
</dbReference>
<organism evidence="4 5">
    <name type="scientific">Morchella conica CCBAS932</name>
    <dbReference type="NCBI Taxonomy" id="1392247"/>
    <lineage>
        <taxon>Eukaryota</taxon>
        <taxon>Fungi</taxon>
        <taxon>Dikarya</taxon>
        <taxon>Ascomycota</taxon>
        <taxon>Pezizomycotina</taxon>
        <taxon>Pezizomycetes</taxon>
        <taxon>Pezizales</taxon>
        <taxon>Morchellaceae</taxon>
        <taxon>Morchella</taxon>
    </lineage>
</organism>
<dbReference type="PANTHER" id="PTHR43439">
    <property type="entry name" value="PHENYLACETATE-COENZYME A LIGASE"/>
    <property type="match status" value="1"/>
</dbReference>
<dbReference type="Pfam" id="PF07993">
    <property type="entry name" value="NAD_binding_4"/>
    <property type="match status" value="1"/>
</dbReference>
<dbReference type="InterPro" id="IPR042099">
    <property type="entry name" value="ANL_N_sf"/>
</dbReference>
<evidence type="ECO:0000313" key="4">
    <source>
        <dbReference type="EMBL" id="RPB15923.1"/>
    </source>
</evidence>
<dbReference type="InterPro" id="IPR009081">
    <property type="entry name" value="PP-bd_ACP"/>
</dbReference>
<dbReference type="PROSITE" id="PS00455">
    <property type="entry name" value="AMP_BINDING"/>
    <property type="match status" value="1"/>
</dbReference>
<sequence length="1042" mass="116001">MAPALITHDNHDDVSAVPAPLTIDQLVRSRAETIGDTPLIAYPTTGLDYKDYTARQLDVFSARVAKHFSKLIATRNSSSEPEKVVAILAASNFDYLVSTIALSKLGFTVLFLSTRISDAAYASLIEVTGCTHIVIQPSFEATISRVKATFSLSNLITHLMPERTSYDYPLAKTHPSFSTAFDAHLDPNVETDKICWIIHSSGSTGLPKPIKQTHAAALRNYSNNFSMNGFITLPLFHAHGISSVFRAIHSGKQIHVYNADLPLTSPYLVESMERHPPEIFYGVPYALKLLAESREGMEALKKCRLVMFGGSSCPDVLGDRLVRNGVKLVSHYGTTETGQLMTSFREDGDYDWNYLKVSPNLKPFVRWDQQAGDVYELVILDGWASKVATNRPDGSYATKDLFLKHPTKEDRWKYFGRLDDTLVLVNGEKANPIQTEHTVRENPYVSEAVVFGAGKQQLGSIVILSDNSRGMLEQEVMKRVWPSFETANTLAPEYARIAQEMVRFLPPGTPFPRTDKGTVIRAAFYNTFKSDIEEIYADLERGAVNGGLELPETDIKDFVRNTVLSLLRLPDPLILRDDTDFFSIGMDSLMVARIRSAILKSLNTGGQTLGLNIVFEKPSVNQLSRFLFRLRVPEKSGVEEEETVEETMKRLVEKYSEFPMHIPGDSDIEGEHVVVTGATGSLGAHIVAQLIAMKSVKSVFCLVRAESPRNAWDRTVQSLQVRRVYDNLSDEEKKKVICLPSNLAEEDLGLGQKRYEELKSKVTAIIHSAWSVNFNMDVTSFEAQHIRGTHNLIKLCLRSKRPSPAGFNFLSSVSSVAATVGSQVPESVETYLQSAQPMGYARSKLITENICNLAAKKARMSSRVHRVGQVVGDTDNGIWNATEAIPLLIQGALSTGALPALEDTPTWLPVNIVAKVVLELTFVPPADAPLNALFHVVNPNTIHWTNDLLPALKEAGLEFDIVGKRDWVDRLRKSDPDPVKNPTFKLVDFFAKKYDNDRVGKGLYYRTELARALSPTLRDIGVVDTKLVSKFVDYWRKNCWNV</sequence>
<dbReference type="Gene3D" id="3.40.50.720">
    <property type="entry name" value="NAD(P)-binding Rossmann-like Domain"/>
    <property type="match status" value="1"/>
</dbReference>
<dbReference type="InterPro" id="IPR020845">
    <property type="entry name" value="AMP-binding_CS"/>
</dbReference>
<dbReference type="SUPFAM" id="SSF47336">
    <property type="entry name" value="ACP-like"/>
    <property type="match status" value="1"/>
</dbReference>
<evidence type="ECO:0000259" key="3">
    <source>
        <dbReference type="PROSITE" id="PS50075"/>
    </source>
</evidence>
<evidence type="ECO:0000256" key="2">
    <source>
        <dbReference type="ARBA" id="ARBA00022553"/>
    </source>
</evidence>
<accession>A0A3N4KZC6</accession>
<dbReference type="Gene3D" id="3.40.50.12780">
    <property type="entry name" value="N-terminal domain of ligase-like"/>
    <property type="match status" value="1"/>
</dbReference>
<dbReference type="PROSITE" id="PS00012">
    <property type="entry name" value="PHOSPHOPANTETHEINE"/>
    <property type="match status" value="1"/>
</dbReference>
<dbReference type="OrthoDB" id="429813at2759"/>
<dbReference type="InterPro" id="IPR013120">
    <property type="entry name" value="FAR_NAD-bd"/>
</dbReference>
<keyword evidence="1" id="KW-0596">Phosphopantetheine</keyword>
<gene>
    <name evidence="4" type="ORF">P167DRAFT_517932</name>
</gene>
<dbReference type="Proteomes" id="UP000277580">
    <property type="component" value="Unassembled WGS sequence"/>
</dbReference>
<evidence type="ECO:0000313" key="5">
    <source>
        <dbReference type="Proteomes" id="UP000277580"/>
    </source>
</evidence>
<feature type="domain" description="Carrier" evidence="3">
    <location>
        <begin position="550"/>
        <end position="631"/>
    </location>
</feature>
<protein>
    <submittedName>
        <fullName evidence="4">Putative NRPS-like enzyme</fullName>
    </submittedName>
</protein>
<dbReference type="STRING" id="1392247.A0A3N4KZC6"/>
<dbReference type="InterPro" id="IPR006162">
    <property type="entry name" value="Ppantetheine_attach_site"/>
</dbReference>
<name>A0A3N4KZC6_9PEZI</name>
<dbReference type="AlphaFoldDB" id="A0A3N4KZC6"/>
<dbReference type="GO" id="GO:0031177">
    <property type="term" value="F:phosphopantetheine binding"/>
    <property type="evidence" value="ECO:0007669"/>
    <property type="project" value="InterPro"/>
</dbReference>
<proteinExistence type="predicted"/>
<dbReference type="Pfam" id="PF00501">
    <property type="entry name" value="AMP-binding"/>
    <property type="match status" value="1"/>
</dbReference>
<dbReference type="Pfam" id="PF23562">
    <property type="entry name" value="AMP-binding_C_3"/>
    <property type="match status" value="1"/>
</dbReference>
<dbReference type="InterPro" id="IPR036736">
    <property type="entry name" value="ACP-like_sf"/>
</dbReference>